<dbReference type="SMART" id="SM00033">
    <property type="entry name" value="CH"/>
    <property type="match status" value="1"/>
</dbReference>
<evidence type="ECO:0000259" key="3">
    <source>
        <dbReference type="PROSITE" id="PS50021"/>
    </source>
</evidence>
<feature type="compositionally biased region" description="Basic and acidic residues" evidence="1">
    <location>
        <begin position="538"/>
        <end position="553"/>
    </location>
</feature>
<feature type="compositionally biased region" description="Basic and acidic residues" evidence="1">
    <location>
        <begin position="504"/>
        <end position="513"/>
    </location>
</feature>
<dbReference type="PROSITE" id="PS50021">
    <property type="entry name" value="CH"/>
    <property type="match status" value="1"/>
</dbReference>
<feature type="compositionally biased region" description="Low complexity" evidence="1">
    <location>
        <begin position="1176"/>
        <end position="1188"/>
    </location>
</feature>
<accession>A0AAE1NQY1</accession>
<feature type="compositionally biased region" description="Basic residues" evidence="1">
    <location>
        <begin position="1151"/>
        <end position="1162"/>
    </location>
</feature>
<dbReference type="Proteomes" id="UP001292094">
    <property type="component" value="Unassembled WGS sequence"/>
</dbReference>
<dbReference type="EMBL" id="JAWZYT010004273">
    <property type="protein sequence ID" value="KAK4294508.1"/>
    <property type="molecule type" value="Genomic_DNA"/>
</dbReference>
<feature type="compositionally biased region" description="Pro residues" evidence="1">
    <location>
        <begin position="937"/>
        <end position="952"/>
    </location>
</feature>
<feature type="compositionally biased region" description="Basic and acidic residues" evidence="1">
    <location>
        <begin position="132"/>
        <end position="143"/>
    </location>
</feature>
<keyword evidence="2" id="KW-0732">Signal</keyword>
<organism evidence="4 5">
    <name type="scientific">Petrolisthes manimaculis</name>
    <dbReference type="NCBI Taxonomy" id="1843537"/>
    <lineage>
        <taxon>Eukaryota</taxon>
        <taxon>Metazoa</taxon>
        <taxon>Ecdysozoa</taxon>
        <taxon>Arthropoda</taxon>
        <taxon>Crustacea</taxon>
        <taxon>Multicrustacea</taxon>
        <taxon>Malacostraca</taxon>
        <taxon>Eumalacostraca</taxon>
        <taxon>Eucarida</taxon>
        <taxon>Decapoda</taxon>
        <taxon>Pleocyemata</taxon>
        <taxon>Anomura</taxon>
        <taxon>Galatheoidea</taxon>
        <taxon>Porcellanidae</taxon>
        <taxon>Petrolisthes</taxon>
    </lineage>
</organism>
<feature type="compositionally biased region" description="Low complexity" evidence="1">
    <location>
        <begin position="351"/>
        <end position="362"/>
    </location>
</feature>
<evidence type="ECO:0000256" key="1">
    <source>
        <dbReference type="SAM" id="MobiDB-lite"/>
    </source>
</evidence>
<evidence type="ECO:0000313" key="5">
    <source>
        <dbReference type="Proteomes" id="UP001292094"/>
    </source>
</evidence>
<feature type="compositionally biased region" description="Pro residues" evidence="1">
    <location>
        <begin position="373"/>
        <end position="404"/>
    </location>
</feature>
<dbReference type="Gene3D" id="1.10.418.10">
    <property type="entry name" value="Calponin-like domain"/>
    <property type="match status" value="1"/>
</dbReference>
<name>A0AAE1NQY1_9EUCA</name>
<feature type="compositionally biased region" description="Polar residues" evidence="1">
    <location>
        <begin position="1041"/>
        <end position="1050"/>
    </location>
</feature>
<evidence type="ECO:0000256" key="2">
    <source>
        <dbReference type="SAM" id="SignalP"/>
    </source>
</evidence>
<dbReference type="Pfam" id="PF00307">
    <property type="entry name" value="CH"/>
    <property type="match status" value="1"/>
</dbReference>
<feature type="compositionally biased region" description="Low complexity" evidence="1">
    <location>
        <begin position="967"/>
        <end position="978"/>
    </location>
</feature>
<evidence type="ECO:0000313" key="4">
    <source>
        <dbReference type="EMBL" id="KAK4294508.1"/>
    </source>
</evidence>
<dbReference type="SUPFAM" id="SSF47576">
    <property type="entry name" value="Calponin-homology domain, CH-domain"/>
    <property type="match status" value="1"/>
</dbReference>
<feature type="compositionally biased region" description="Low complexity" evidence="1">
    <location>
        <begin position="314"/>
        <end position="329"/>
    </location>
</feature>
<feature type="signal peptide" evidence="2">
    <location>
        <begin position="1"/>
        <end position="25"/>
    </location>
</feature>
<feature type="region of interest" description="Disordered" evidence="1">
    <location>
        <begin position="1115"/>
        <end position="1243"/>
    </location>
</feature>
<feature type="compositionally biased region" description="Low complexity" evidence="1">
    <location>
        <begin position="569"/>
        <end position="582"/>
    </location>
</feature>
<sequence length="1301" mass="144530">MKITHSPRCCFLFLYLDFFLRIGRGASRAKREGDREVVVRGSGLGKEGRREGKGRGGKERGGENVGGRDDEERREKEKRCEGGLDEEERREKEKMWEEGTRRNGERKRKGGSEEWDDEERRNRSEGGGIETKGQKEGGREGERKKKGIFSPLSPPPPPSTLTYLSCLDASLPPSLPICSYVSSTQHLHLKVNTNTTVKSSDDNDHENMRWTVVYDAGATQNYPTHHNQKQYNTGFTMKLEACRAFANLLLDRKGGNKGRQQPSRTPAGDRGQEDKKTKGRLYLSEPNLGRHNNSHSEPPINNQHHHHLKKTHNLKNTTTNQSHPDNHNNYNHKPKHNSESTRKRKGHINHNHNPTLNNNTATRQGVCVNDGAPPLPAHPPPPPPVPPHAQPLPQPPQQPLPPLPGQEETWREAPGTCILPRRGLVRDEMARYRSPSNPPPASRQPPPYSRHQPPQPQSRTRGPYHHPPPPKADSRDHRVSRNLEEMLDAPRNVRENQDPPPLREGWERRHEGWLPHQRWSTRQPDSGFDSMSVPMAGEDNRRRVDSPDTRQEEEQYQSTEDLARTSRASPLSLSSVSSSSSPHYPTVRPSKQPCLTSTTHIPPHPGPRPSPLSPSASSSGLGLPHHHSTPVAPPHSASPEVALLSDSVYPQPGPQSQSLSHPDHQPRYAEIQDAGERGSGDHRLHRLSCDVRDLSDSRDVCPPRHTSARRYRDTSLPRDFRDSRIPRSYPDQREERLGREGGGRNLEDEGERRGRRPLVEAGKEVRFSGDASENLRVRDAPSSERQWGGDGADGGTVRPSDQRRGDGCNASSSSSVSWMEWTQQLQAYVAWVNSQLRKRGGPLITDLRRDLQSGVVFADLIEIISGERVSGVSRGEDSTSSQVSRDNLERVLSFMAAKRIRMTHITSKEVTEGNLKSIMRVILALAAHYKPQSVKAAPPPPPTPPDPSPPLPHPHHYPATHDVGVGPDAPTAAPDKTPNLSTNRRALMDGGGDEVGAASLRRHPSMTAAPRDSSPVYENLPRRVAPHRWAYDSLRASHKFQWSGQNQQQRRPGPITGPLPGPNRTNLDESSDDPMNHTLNTSLNTSIEVDMEDSPRRSSRPAALNFWQELITQQSPPTDTKSHQDHPQSESPISLNSQHPQDDPNNPFRYHTIHRMSGRRKLPQIPGASSGGQTSGSGSSRGTTPQQDHPQHHQHHQEGSRGVPESPLGDKNSSTGGDEGSREPEGRSQNSSPAASLVRDSSLEPWENEDLKVVLRDLNSTREQLMALHTLSLVLFSETLDVTPIGSCSSLYGGLCYAPGG</sequence>
<dbReference type="CDD" id="cd21213">
    <property type="entry name" value="CH_DIXDC1"/>
    <property type="match status" value="1"/>
</dbReference>
<protein>
    <recommendedName>
        <fullName evidence="3">Calponin-homology (CH) domain-containing protein</fullName>
    </recommendedName>
</protein>
<feature type="compositionally biased region" description="Basic and acidic residues" evidence="1">
    <location>
        <begin position="472"/>
        <end position="484"/>
    </location>
</feature>
<gene>
    <name evidence="4" type="ORF">Pmani_032870</name>
</gene>
<dbReference type="InterPro" id="IPR036872">
    <property type="entry name" value="CH_dom_sf"/>
</dbReference>
<feature type="domain" description="Calponin-homology (CH)" evidence="3">
    <location>
        <begin position="822"/>
        <end position="930"/>
    </location>
</feature>
<feature type="compositionally biased region" description="Basic and acidic residues" evidence="1">
    <location>
        <begin position="674"/>
        <end position="702"/>
    </location>
</feature>
<feature type="compositionally biased region" description="Polar residues" evidence="1">
    <location>
        <begin position="1077"/>
        <end position="1087"/>
    </location>
</feature>
<dbReference type="InterPro" id="IPR001715">
    <property type="entry name" value="CH_dom"/>
</dbReference>
<feature type="region of interest" description="Disordered" evidence="1">
    <location>
        <begin position="253"/>
        <end position="813"/>
    </location>
</feature>
<feature type="compositionally biased region" description="Basic and acidic residues" evidence="1">
    <location>
        <begin position="710"/>
        <end position="782"/>
    </location>
</feature>
<feature type="chain" id="PRO_5041922619" description="Calponin-homology (CH) domain-containing protein" evidence="2">
    <location>
        <begin position="26"/>
        <end position="1301"/>
    </location>
</feature>
<feature type="region of interest" description="Disordered" evidence="1">
    <location>
        <begin position="30"/>
        <end position="158"/>
    </location>
</feature>
<keyword evidence="5" id="KW-1185">Reference proteome</keyword>
<feature type="region of interest" description="Disordered" evidence="1">
    <location>
        <begin position="933"/>
        <end position="1019"/>
    </location>
</feature>
<proteinExistence type="predicted"/>
<feature type="compositionally biased region" description="Low complexity" evidence="1">
    <location>
        <begin position="613"/>
        <end position="623"/>
    </location>
</feature>
<feature type="compositionally biased region" description="Basic and acidic residues" evidence="1">
    <location>
        <begin position="46"/>
        <end position="103"/>
    </location>
</feature>
<reference evidence="4" key="1">
    <citation type="submission" date="2023-11" db="EMBL/GenBank/DDBJ databases">
        <title>Genome assemblies of two species of porcelain crab, Petrolisthes cinctipes and Petrolisthes manimaculis (Anomura: Porcellanidae).</title>
        <authorList>
            <person name="Angst P."/>
        </authorList>
    </citation>
    <scope>NUCLEOTIDE SEQUENCE</scope>
    <source>
        <strain evidence="4">PB745_02</strain>
        <tissue evidence="4">Gill</tissue>
    </source>
</reference>
<feature type="region of interest" description="Disordered" evidence="1">
    <location>
        <begin position="1041"/>
        <end position="1100"/>
    </location>
</feature>
<feature type="compositionally biased region" description="Basic residues" evidence="1">
    <location>
        <begin position="303"/>
        <end position="313"/>
    </location>
</feature>
<comment type="caution">
    <text evidence="4">The sequence shown here is derived from an EMBL/GenBank/DDBJ whole genome shotgun (WGS) entry which is preliminary data.</text>
</comment>
<feature type="compositionally biased region" description="Polar residues" evidence="1">
    <location>
        <begin position="1129"/>
        <end position="1139"/>
    </location>
</feature>
<feature type="compositionally biased region" description="Pro residues" evidence="1">
    <location>
        <begin position="436"/>
        <end position="456"/>
    </location>
</feature>
<feature type="compositionally biased region" description="Pro residues" evidence="1">
    <location>
        <begin position="602"/>
        <end position="612"/>
    </location>
</feature>